<sequence length="216" mass="23700">MMKLLAIDTSTETASVALLTGTELLCETQNNQRTHAQFILSMIDKVMVNAGVHMNQLDAIVFGRGPGSFTGLRIACSIAKGLAYANDLNLIPVSSLAAIAWSARQKQKSEIPVLAVLDARMQEMYWAYFPHNQWIAEEHVAPVHQLSLSVNEPVILAGVGIDLYWDEFVPEIKTQICEKITVNPAAEAMIQFALFSGQKSISAAQAQPVYVRNKVT</sequence>
<keyword evidence="6" id="KW-1185">Reference proteome</keyword>
<evidence type="ECO:0000313" key="5">
    <source>
        <dbReference type="EMBL" id="STO21763.1"/>
    </source>
</evidence>
<evidence type="ECO:0000259" key="4">
    <source>
        <dbReference type="Pfam" id="PF00814"/>
    </source>
</evidence>
<accession>A0A377GAF9</accession>
<dbReference type="Gene3D" id="3.30.420.40">
    <property type="match status" value="2"/>
</dbReference>
<dbReference type="Proteomes" id="UP000254554">
    <property type="component" value="Unassembled WGS sequence"/>
</dbReference>
<dbReference type="OrthoDB" id="9809995at2"/>
<protein>
    <recommendedName>
        <fullName evidence="2">tRNA threonylcarbamoyladenosine biosynthesis protein TsaB</fullName>
    </recommendedName>
    <alternativeName>
        <fullName evidence="3">t(6)A37 threonylcarbamoyladenosine biosynthesis protein TsaB</fullName>
    </alternativeName>
</protein>
<gene>
    <name evidence="5" type="ORF">NCTC11370_01842</name>
</gene>
<dbReference type="AlphaFoldDB" id="A0A377GAF9"/>
<name>A0A377GAF9_9GAMM</name>
<proteinExistence type="inferred from homology"/>
<dbReference type="GO" id="GO:0002949">
    <property type="term" value="P:tRNA threonylcarbamoyladenosine modification"/>
    <property type="evidence" value="ECO:0007669"/>
    <property type="project" value="InterPro"/>
</dbReference>
<dbReference type="SUPFAM" id="SSF53067">
    <property type="entry name" value="Actin-like ATPase domain"/>
    <property type="match status" value="2"/>
</dbReference>
<dbReference type="NCBIfam" id="TIGR03725">
    <property type="entry name" value="T6A_YeaZ"/>
    <property type="match status" value="1"/>
</dbReference>
<dbReference type="InterPro" id="IPR000905">
    <property type="entry name" value="Gcp-like_dom"/>
</dbReference>
<dbReference type="InterPro" id="IPR043129">
    <property type="entry name" value="ATPase_NBD"/>
</dbReference>
<comment type="similarity">
    <text evidence="1">Belongs to the KAE1 / TsaD family. TsaB subfamily.</text>
</comment>
<dbReference type="EMBL" id="UGGT01000001">
    <property type="protein sequence ID" value="STO21763.1"/>
    <property type="molecule type" value="Genomic_DNA"/>
</dbReference>
<dbReference type="STRING" id="1094715.GCA_000236165_00583"/>
<dbReference type="GeneID" id="93291600"/>
<dbReference type="PANTHER" id="PTHR11735:SF11">
    <property type="entry name" value="TRNA THREONYLCARBAMOYLADENOSINE BIOSYNTHESIS PROTEIN TSAB"/>
    <property type="match status" value="1"/>
</dbReference>
<organism evidence="5 6">
    <name type="scientific">Fluoribacter dumoffii</name>
    <dbReference type="NCBI Taxonomy" id="463"/>
    <lineage>
        <taxon>Bacteria</taxon>
        <taxon>Pseudomonadati</taxon>
        <taxon>Pseudomonadota</taxon>
        <taxon>Gammaproteobacteria</taxon>
        <taxon>Legionellales</taxon>
        <taxon>Legionellaceae</taxon>
        <taxon>Fluoribacter</taxon>
    </lineage>
</organism>
<evidence type="ECO:0000256" key="2">
    <source>
        <dbReference type="ARBA" id="ARBA00019012"/>
    </source>
</evidence>
<dbReference type="InterPro" id="IPR022496">
    <property type="entry name" value="T6A_TsaB"/>
</dbReference>
<dbReference type="RefSeq" id="WP_019349641.1">
    <property type="nucleotide sequence ID" value="NZ_JAPHOO010000001.1"/>
</dbReference>
<feature type="domain" description="Gcp-like" evidence="4">
    <location>
        <begin position="32"/>
        <end position="128"/>
    </location>
</feature>
<evidence type="ECO:0000313" key="6">
    <source>
        <dbReference type="Proteomes" id="UP000254554"/>
    </source>
</evidence>
<evidence type="ECO:0000256" key="3">
    <source>
        <dbReference type="ARBA" id="ARBA00032446"/>
    </source>
</evidence>
<evidence type="ECO:0000256" key="1">
    <source>
        <dbReference type="ARBA" id="ARBA00010493"/>
    </source>
</evidence>
<dbReference type="PANTHER" id="PTHR11735">
    <property type="entry name" value="TRNA N6-ADENOSINE THREONYLCARBAMOYLTRANSFERASE"/>
    <property type="match status" value="1"/>
</dbReference>
<dbReference type="CDD" id="cd24032">
    <property type="entry name" value="ASKHA_NBD_TsaB"/>
    <property type="match status" value="1"/>
</dbReference>
<reference evidence="5 6" key="1">
    <citation type="submission" date="2018-06" db="EMBL/GenBank/DDBJ databases">
        <authorList>
            <consortium name="Pathogen Informatics"/>
            <person name="Doyle S."/>
        </authorList>
    </citation>
    <scope>NUCLEOTIDE SEQUENCE [LARGE SCALE GENOMIC DNA]</scope>
    <source>
        <strain evidence="5 6">NCTC11370</strain>
    </source>
</reference>
<dbReference type="GO" id="GO:0005829">
    <property type="term" value="C:cytosol"/>
    <property type="evidence" value="ECO:0007669"/>
    <property type="project" value="TreeGrafter"/>
</dbReference>
<dbReference type="Pfam" id="PF00814">
    <property type="entry name" value="TsaD"/>
    <property type="match status" value="1"/>
</dbReference>